<evidence type="ECO:0000256" key="2">
    <source>
        <dbReference type="SAM" id="MobiDB-lite"/>
    </source>
</evidence>
<evidence type="ECO:0000256" key="1">
    <source>
        <dbReference type="SAM" id="Coils"/>
    </source>
</evidence>
<comment type="caution">
    <text evidence="4">The sequence shown here is derived from an EMBL/GenBank/DDBJ whole genome shotgun (WGS) entry which is preliminary data.</text>
</comment>
<evidence type="ECO:0000313" key="5">
    <source>
        <dbReference type="Proteomes" id="UP000277300"/>
    </source>
</evidence>
<protein>
    <submittedName>
        <fullName evidence="4">Uncharacterized protein</fullName>
    </submittedName>
</protein>
<dbReference type="PANTHER" id="PTHR22876:SF5">
    <property type="entry name" value="CHROMOSOME 9 OPEN READING FRAME 85"/>
    <property type="match status" value="1"/>
</dbReference>
<dbReference type="InterPro" id="IPR019351">
    <property type="entry name" value="DUF2039"/>
</dbReference>
<feature type="region of interest" description="Disordered" evidence="2">
    <location>
        <begin position="164"/>
        <end position="196"/>
    </location>
</feature>
<feature type="coiled-coil region" evidence="1">
    <location>
        <begin position="126"/>
        <end position="153"/>
    </location>
</feature>
<evidence type="ECO:0000313" key="6">
    <source>
        <dbReference type="Proteomes" id="UP000284657"/>
    </source>
</evidence>
<dbReference type="Proteomes" id="UP000277300">
    <property type="component" value="Unassembled WGS sequence"/>
</dbReference>
<name>A0A3F2RES4_9STRA</name>
<dbReference type="OrthoDB" id="250548at2759"/>
<dbReference type="EMBL" id="MBAD02002440">
    <property type="protein sequence ID" value="RLN47557.1"/>
    <property type="molecule type" value="Genomic_DNA"/>
</dbReference>
<dbReference type="PANTHER" id="PTHR22876">
    <property type="entry name" value="ZGC:101016"/>
    <property type="match status" value="1"/>
</dbReference>
<sequence length="196" mass="22466">MRRIIVSLDTLTSTYIAKGCHIAMSSQRGNVKKRAPKHQNTFAFKHNPKSKKTERILSMPIHGLCDKCLKQIEWRKKYRKYKPLSQPGSCIYCHQKTVTSAYHSACNPCAKERDVCAKCCVSKEIVASKEELAAEHERKAQEFESTLEGMRERDRRAYLRKLEKERESIANGEGAGSTEANGGYESFDEEEDERMQ</sequence>
<evidence type="ECO:0000313" key="4">
    <source>
        <dbReference type="EMBL" id="RLN54970.1"/>
    </source>
</evidence>
<keyword evidence="1" id="KW-0175">Coiled coil</keyword>
<dbReference type="Proteomes" id="UP000284657">
    <property type="component" value="Unassembled WGS sequence"/>
</dbReference>
<dbReference type="Pfam" id="PF10217">
    <property type="entry name" value="DUF2039"/>
    <property type="match status" value="1"/>
</dbReference>
<accession>A0A3F2RES4</accession>
<organism evidence="4 5">
    <name type="scientific">Phytophthora kernoviae</name>
    <dbReference type="NCBI Taxonomy" id="325452"/>
    <lineage>
        <taxon>Eukaryota</taxon>
        <taxon>Sar</taxon>
        <taxon>Stramenopiles</taxon>
        <taxon>Oomycota</taxon>
        <taxon>Peronosporomycetes</taxon>
        <taxon>Peronosporales</taxon>
        <taxon>Peronosporaceae</taxon>
        <taxon>Phytophthora</taxon>
    </lineage>
</organism>
<dbReference type="AlphaFoldDB" id="A0A3F2RES4"/>
<gene>
    <name evidence="3" type="ORF">BBJ29_007240</name>
    <name evidence="4" type="ORF">BBP00_00008705</name>
</gene>
<proteinExistence type="predicted"/>
<reference evidence="5 6" key="1">
    <citation type="submission" date="2018-07" db="EMBL/GenBank/DDBJ databases">
        <title>Genome sequencing of oomycete isolates from Chile give support for New Zealand origin for Phytophthora kernoviae and make available the first Nothophytophthora sp. genome.</title>
        <authorList>
            <person name="Studholme D.J."/>
            <person name="Sanfuentes E."/>
            <person name="Panda P."/>
            <person name="Hill R."/>
            <person name="Sambles C."/>
            <person name="Grant M."/>
            <person name="Williams N.M."/>
            <person name="Mcdougal R.L."/>
        </authorList>
    </citation>
    <scope>NUCLEOTIDE SEQUENCE [LARGE SCALE GENOMIC DNA]</scope>
    <source>
        <strain evidence="4">Chile6</strain>
        <strain evidence="3">Chile7</strain>
    </source>
</reference>
<dbReference type="EMBL" id="MBDO02000471">
    <property type="protein sequence ID" value="RLN54970.1"/>
    <property type="molecule type" value="Genomic_DNA"/>
</dbReference>
<evidence type="ECO:0000313" key="3">
    <source>
        <dbReference type="EMBL" id="RLN47557.1"/>
    </source>
</evidence>
<feature type="compositionally biased region" description="Acidic residues" evidence="2">
    <location>
        <begin position="186"/>
        <end position="196"/>
    </location>
</feature>